<dbReference type="InterPro" id="IPR014347">
    <property type="entry name" value="Tautomerase/MIF_sf"/>
</dbReference>
<dbReference type="SUPFAM" id="SSF55331">
    <property type="entry name" value="Tautomerase/MIF"/>
    <property type="match status" value="1"/>
</dbReference>
<feature type="domain" description="Tautomerase cis-CaaD-like" evidence="1">
    <location>
        <begin position="1"/>
        <end position="130"/>
    </location>
</feature>
<proteinExistence type="predicted"/>
<dbReference type="EMBL" id="BPQP01000048">
    <property type="protein sequence ID" value="GJD95862.1"/>
    <property type="molecule type" value="Genomic_DNA"/>
</dbReference>
<accession>A0ABQ4S256</accession>
<reference evidence="2" key="2">
    <citation type="submission" date="2021-08" db="EMBL/GenBank/DDBJ databases">
        <authorList>
            <person name="Tani A."/>
            <person name="Ola A."/>
            <person name="Ogura Y."/>
            <person name="Katsura K."/>
            <person name="Hayashi T."/>
        </authorList>
    </citation>
    <scope>NUCLEOTIDE SEQUENCE</scope>
    <source>
        <strain evidence="2">DSM 19015</strain>
    </source>
</reference>
<evidence type="ECO:0000313" key="2">
    <source>
        <dbReference type="EMBL" id="GJD95862.1"/>
    </source>
</evidence>
<reference evidence="2" key="1">
    <citation type="journal article" date="2021" name="Front. Microbiol.">
        <title>Comprehensive Comparative Genomics and Phenotyping of Methylobacterium Species.</title>
        <authorList>
            <person name="Alessa O."/>
            <person name="Ogura Y."/>
            <person name="Fujitani Y."/>
            <person name="Takami H."/>
            <person name="Hayashi T."/>
            <person name="Sahin N."/>
            <person name="Tani A."/>
        </authorList>
    </citation>
    <scope>NUCLEOTIDE SEQUENCE</scope>
    <source>
        <strain evidence="2">DSM 19015</strain>
    </source>
</reference>
<dbReference type="Proteomes" id="UP001055125">
    <property type="component" value="Unassembled WGS sequence"/>
</dbReference>
<dbReference type="InterPro" id="IPR028116">
    <property type="entry name" value="Cis-CaaD-like"/>
</dbReference>
<dbReference type="RefSeq" id="WP_238244996.1">
    <property type="nucleotide sequence ID" value="NZ_BPQP01000048.1"/>
</dbReference>
<dbReference type="Pfam" id="PF14832">
    <property type="entry name" value="Tautomerase_3"/>
    <property type="match status" value="1"/>
</dbReference>
<name>A0ABQ4S256_9HYPH</name>
<organism evidence="2 3">
    <name type="scientific">Methylobacterium iners</name>
    <dbReference type="NCBI Taxonomy" id="418707"/>
    <lineage>
        <taxon>Bacteria</taxon>
        <taxon>Pseudomonadati</taxon>
        <taxon>Pseudomonadota</taxon>
        <taxon>Alphaproteobacteria</taxon>
        <taxon>Hyphomicrobiales</taxon>
        <taxon>Methylobacteriaceae</taxon>
        <taxon>Methylobacterium</taxon>
    </lineage>
</organism>
<dbReference type="Gene3D" id="3.30.429.10">
    <property type="entry name" value="Macrophage Migration Inhibitory Factor"/>
    <property type="match status" value="1"/>
</dbReference>
<evidence type="ECO:0000313" key="3">
    <source>
        <dbReference type="Proteomes" id="UP001055125"/>
    </source>
</evidence>
<gene>
    <name evidence="2" type="ORF">OCOJLMKI_3078</name>
</gene>
<protein>
    <recommendedName>
        <fullName evidence="1">Tautomerase cis-CaaD-like domain-containing protein</fullName>
    </recommendedName>
</protein>
<keyword evidence="3" id="KW-1185">Reference proteome</keyword>
<evidence type="ECO:0000259" key="1">
    <source>
        <dbReference type="Pfam" id="PF14832"/>
    </source>
</evidence>
<comment type="caution">
    <text evidence="2">The sequence shown here is derived from an EMBL/GenBank/DDBJ whole genome shotgun (WGS) entry which is preliminary data.</text>
</comment>
<sequence>MPTYTCQAAPALLTSSRRTALARAITMAHAEVTGAPAYFAQVIFQEVADGSHFIGGAPLTDDHLFVYGRIRAGRPAQMRRALIERLVADVAAAAAVPPFSVWVYLLELPASAMAEFGRVLPEPGDEAAWAASFPEDERERMTSLAQGT</sequence>